<dbReference type="Proteomes" id="UP000235728">
    <property type="component" value="Unassembled WGS sequence"/>
</dbReference>
<dbReference type="EMBL" id="MRVG01000008">
    <property type="protein sequence ID" value="PMB66838.1"/>
    <property type="molecule type" value="Genomic_DNA"/>
</dbReference>
<evidence type="ECO:0000313" key="2">
    <source>
        <dbReference type="Proteomes" id="UP000235728"/>
    </source>
</evidence>
<sequence>MGQHSDTVTDAIMVMPFGSASPKYRDDSNNFIGANSSDLMLINLAEAALKSANWPIEVQTGRDTFATVDDG</sequence>
<protein>
    <submittedName>
        <fullName evidence="1">Uncharacterized protein</fullName>
    </submittedName>
</protein>
<gene>
    <name evidence="1" type="ORF">BM221_007835</name>
</gene>
<organism evidence="1 2">
    <name type="scientific">Beauveria bassiana</name>
    <name type="common">White muscardine disease fungus</name>
    <name type="synonym">Tritirachium shiotae</name>
    <dbReference type="NCBI Taxonomy" id="176275"/>
    <lineage>
        <taxon>Eukaryota</taxon>
        <taxon>Fungi</taxon>
        <taxon>Dikarya</taxon>
        <taxon>Ascomycota</taxon>
        <taxon>Pezizomycotina</taxon>
        <taxon>Sordariomycetes</taxon>
        <taxon>Hypocreomycetidae</taxon>
        <taxon>Hypocreales</taxon>
        <taxon>Cordycipitaceae</taxon>
        <taxon>Beauveria</taxon>
    </lineage>
</organism>
<reference evidence="1 2" key="1">
    <citation type="journal article" date="2016" name="Appl. Microbiol. Biotechnol.">
        <title>Characterization of T-DNA insertion mutants with decreased virulence in the entomopathogenic fungus Beauveria bassiana JEF-007.</title>
        <authorList>
            <person name="Kim S."/>
            <person name="Lee S.J."/>
            <person name="Nai Y.S."/>
            <person name="Yu J.S."/>
            <person name="Lee M.R."/>
            <person name="Yang Y.T."/>
            <person name="Kim J.S."/>
        </authorList>
    </citation>
    <scope>NUCLEOTIDE SEQUENCE [LARGE SCALE GENOMIC DNA]</scope>
    <source>
        <strain evidence="1 2">JEF-007</strain>
    </source>
</reference>
<comment type="caution">
    <text evidence="1">The sequence shown here is derived from an EMBL/GenBank/DDBJ whole genome shotgun (WGS) entry which is preliminary data.</text>
</comment>
<dbReference type="AlphaFoldDB" id="A0A2N6NHS1"/>
<name>A0A2N6NHS1_BEABA</name>
<accession>A0A2N6NHS1</accession>
<proteinExistence type="predicted"/>
<evidence type="ECO:0000313" key="1">
    <source>
        <dbReference type="EMBL" id="PMB66838.1"/>
    </source>
</evidence>